<organism evidence="2 3">
    <name type="scientific">Exidia glandulosa HHB12029</name>
    <dbReference type="NCBI Taxonomy" id="1314781"/>
    <lineage>
        <taxon>Eukaryota</taxon>
        <taxon>Fungi</taxon>
        <taxon>Dikarya</taxon>
        <taxon>Basidiomycota</taxon>
        <taxon>Agaricomycotina</taxon>
        <taxon>Agaricomycetes</taxon>
        <taxon>Auriculariales</taxon>
        <taxon>Exidiaceae</taxon>
        <taxon>Exidia</taxon>
    </lineage>
</organism>
<protein>
    <submittedName>
        <fullName evidence="2">Uncharacterized protein</fullName>
    </submittedName>
</protein>
<dbReference type="EMBL" id="KV425898">
    <property type="protein sequence ID" value="KZW00823.1"/>
    <property type="molecule type" value="Genomic_DNA"/>
</dbReference>
<keyword evidence="1" id="KW-0732">Signal</keyword>
<keyword evidence="3" id="KW-1185">Reference proteome</keyword>
<dbReference type="AlphaFoldDB" id="A0A165NJA6"/>
<dbReference type="InParanoid" id="A0A165NJA6"/>
<evidence type="ECO:0000256" key="1">
    <source>
        <dbReference type="SAM" id="SignalP"/>
    </source>
</evidence>
<evidence type="ECO:0000313" key="3">
    <source>
        <dbReference type="Proteomes" id="UP000077266"/>
    </source>
</evidence>
<gene>
    <name evidence="2" type="ORF">EXIGLDRAFT_123177</name>
</gene>
<accession>A0A165NJA6</accession>
<dbReference type="Proteomes" id="UP000077266">
    <property type="component" value="Unassembled WGS sequence"/>
</dbReference>
<feature type="signal peptide" evidence="1">
    <location>
        <begin position="1"/>
        <end position="22"/>
    </location>
</feature>
<evidence type="ECO:0000313" key="2">
    <source>
        <dbReference type="EMBL" id="KZW00823.1"/>
    </source>
</evidence>
<feature type="chain" id="PRO_5007863330" evidence="1">
    <location>
        <begin position="23"/>
        <end position="129"/>
    </location>
</feature>
<reference evidence="2 3" key="1">
    <citation type="journal article" date="2016" name="Mol. Biol. Evol.">
        <title>Comparative Genomics of Early-Diverging Mushroom-Forming Fungi Provides Insights into the Origins of Lignocellulose Decay Capabilities.</title>
        <authorList>
            <person name="Nagy L.G."/>
            <person name="Riley R."/>
            <person name="Tritt A."/>
            <person name="Adam C."/>
            <person name="Daum C."/>
            <person name="Floudas D."/>
            <person name="Sun H."/>
            <person name="Yadav J.S."/>
            <person name="Pangilinan J."/>
            <person name="Larsson K.H."/>
            <person name="Matsuura K."/>
            <person name="Barry K."/>
            <person name="Labutti K."/>
            <person name="Kuo R."/>
            <person name="Ohm R.A."/>
            <person name="Bhattacharya S.S."/>
            <person name="Shirouzu T."/>
            <person name="Yoshinaga Y."/>
            <person name="Martin F.M."/>
            <person name="Grigoriev I.V."/>
            <person name="Hibbett D.S."/>
        </authorList>
    </citation>
    <scope>NUCLEOTIDE SEQUENCE [LARGE SCALE GENOMIC DNA]</scope>
    <source>
        <strain evidence="2 3">HHB12029</strain>
    </source>
</reference>
<sequence length="129" mass="13570">MLSVFRLSFFLLLLLPVQLAYGQQSQCTPECPQRDGSNFTATTGPSSSLNGTLFCSYPSSDGANAMDFYCTYSKTTGNLVVDHDMGLCASSASGRGCSGATTTLDAASKLSLLLLPLLLVALAHFLSAR</sequence>
<dbReference type="OrthoDB" id="3262731at2759"/>
<proteinExistence type="predicted"/>
<name>A0A165NJA6_EXIGL</name>